<organism evidence="3">
    <name type="scientific">Schizophyllum commune (strain H4-8 / FGSC 9210)</name>
    <name type="common">Split gill fungus</name>
    <dbReference type="NCBI Taxonomy" id="578458"/>
    <lineage>
        <taxon>Eukaryota</taxon>
        <taxon>Fungi</taxon>
        <taxon>Dikarya</taxon>
        <taxon>Basidiomycota</taxon>
        <taxon>Agaricomycotina</taxon>
        <taxon>Agaricomycetes</taxon>
        <taxon>Agaricomycetidae</taxon>
        <taxon>Agaricales</taxon>
        <taxon>Schizophyllaceae</taxon>
        <taxon>Schizophyllum</taxon>
    </lineage>
</organism>
<dbReference type="Proteomes" id="UP000007431">
    <property type="component" value="Unassembled WGS sequence"/>
</dbReference>
<gene>
    <name evidence="2" type="ORF">SCHCODRAFT_233759</name>
</gene>
<dbReference type="KEGG" id="scm:SCHCO_02725797"/>
<dbReference type="VEuPathDB" id="FungiDB:SCHCODRAFT_02725797"/>
<dbReference type="RefSeq" id="XP_003034086.1">
    <property type="nucleotide sequence ID" value="XM_003034040.1"/>
</dbReference>
<feature type="compositionally biased region" description="Basic residues" evidence="1">
    <location>
        <begin position="91"/>
        <end position="101"/>
    </location>
</feature>
<dbReference type="GeneID" id="9586034"/>
<dbReference type="EMBL" id="GL377304">
    <property type="protein sequence ID" value="EFI99183.1"/>
    <property type="molecule type" value="Genomic_DNA"/>
</dbReference>
<accession>D8PY36</accession>
<dbReference type="HOGENOM" id="CLU_2293301_0_0_1"/>
<keyword evidence="3" id="KW-1185">Reference proteome</keyword>
<feature type="region of interest" description="Disordered" evidence="1">
    <location>
        <begin position="32"/>
        <end position="101"/>
    </location>
</feature>
<evidence type="ECO:0000313" key="3">
    <source>
        <dbReference type="Proteomes" id="UP000007431"/>
    </source>
</evidence>
<reference evidence="2 3" key="1">
    <citation type="journal article" date="2010" name="Nat. Biotechnol.">
        <title>Genome sequence of the model mushroom Schizophyllum commune.</title>
        <authorList>
            <person name="Ohm R.A."/>
            <person name="de Jong J.F."/>
            <person name="Lugones L.G."/>
            <person name="Aerts A."/>
            <person name="Kothe E."/>
            <person name="Stajich J.E."/>
            <person name="de Vries R.P."/>
            <person name="Record E."/>
            <person name="Levasseur A."/>
            <person name="Baker S.E."/>
            <person name="Bartholomew K.A."/>
            <person name="Coutinho P.M."/>
            <person name="Erdmann S."/>
            <person name="Fowler T.J."/>
            <person name="Gathman A.C."/>
            <person name="Lombard V."/>
            <person name="Henrissat B."/>
            <person name="Knabe N."/>
            <person name="Kuees U."/>
            <person name="Lilly W.W."/>
            <person name="Lindquist E."/>
            <person name="Lucas S."/>
            <person name="Magnuson J.K."/>
            <person name="Piumi F."/>
            <person name="Raudaskoski M."/>
            <person name="Salamov A."/>
            <person name="Schmutz J."/>
            <person name="Schwarze F.W.M.R."/>
            <person name="vanKuyk P.A."/>
            <person name="Horton J.S."/>
            <person name="Grigoriev I.V."/>
            <person name="Woesten H.A.B."/>
        </authorList>
    </citation>
    <scope>NUCLEOTIDE SEQUENCE [LARGE SCALE GENOMIC DNA]</scope>
    <source>
        <strain evidence="3">H4-8 / FGSC 9210</strain>
    </source>
</reference>
<evidence type="ECO:0000313" key="2">
    <source>
        <dbReference type="EMBL" id="EFI99183.1"/>
    </source>
</evidence>
<dbReference type="AlphaFoldDB" id="D8PY36"/>
<name>D8PY36_SCHCM</name>
<feature type="compositionally biased region" description="Basic residues" evidence="1">
    <location>
        <begin position="39"/>
        <end position="55"/>
    </location>
</feature>
<feature type="compositionally biased region" description="Polar residues" evidence="1">
    <location>
        <begin position="57"/>
        <end position="81"/>
    </location>
</feature>
<protein>
    <submittedName>
        <fullName evidence="2">Uncharacterized protein</fullName>
    </submittedName>
</protein>
<proteinExistence type="predicted"/>
<dbReference type="InParanoid" id="D8PY36"/>
<sequence>MRQGEPLPPSMWAMVYLTCAQGQLIAGSFEIPAADLSRQPHKRKRVRKATSKAARKTNIQAHSTQSQRGNAEETTGASTDTGPERLTAPQPKRKKGAAGTR</sequence>
<evidence type="ECO:0000256" key="1">
    <source>
        <dbReference type="SAM" id="MobiDB-lite"/>
    </source>
</evidence>